<accession>A0A7C8BPC6</accession>
<name>A0A7C8BPC6_9MICO</name>
<dbReference type="Gene3D" id="3.40.50.970">
    <property type="match status" value="1"/>
</dbReference>
<dbReference type="PANTHER" id="PTHR43380:SF1">
    <property type="entry name" value="2-OXOISOVALERATE DEHYDROGENASE SUBUNIT ALPHA, MITOCHONDRIAL"/>
    <property type="match status" value="1"/>
</dbReference>
<dbReference type="Pfam" id="PF00676">
    <property type="entry name" value="E1_dh"/>
    <property type="match status" value="1"/>
</dbReference>
<protein>
    <recommendedName>
        <fullName evidence="4">2-oxoisovalerate dehydrogenase subunit alpha</fullName>
        <ecNumber evidence="4">1.2.4.4</ecNumber>
    </recommendedName>
    <alternativeName>
        <fullName evidence="4">Branched-chain alpha-keto acid dehydrogenase E1 component alpha chain</fullName>
    </alternativeName>
</protein>
<dbReference type="InterPro" id="IPR050771">
    <property type="entry name" value="Alpha-ketoacid_DH_E1_comp"/>
</dbReference>
<comment type="cofactor">
    <cofactor evidence="1 4">
        <name>thiamine diphosphate</name>
        <dbReference type="ChEBI" id="CHEBI:58937"/>
    </cofactor>
</comment>
<organism evidence="7 8">
    <name type="scientific">Pseudoclavibacter caeni</name>
    <dbReference type="NCBI Taxonomy" id="908846"/>
    <lineage>
        <taxon>Bacteria</taxon>
        <taxon>Bacillati</taxon>
        <taxon>Actinomycetota</taxon>
        <taxon>Actinomycetes</taxon>
        <taxon>Micrococcales</taxon>
        <taxon>Microbacteriaceae</taxon>
        <taxon>Pseudoclavibacter</taxon>
    </lineage>
</organism>
<dbReference type="EC" id="1.2.4.4" evidence="4"/>
<dbReference type="EMBL" id="WBKA01000001">
    <property type="protein sequence ID" value="KAB1633710.1"/>
    <property type="molecule type" value="Genomic_DNA"/>
</dbReference>
<dbReference type="InterPro" id="IPR029061">
    <property type="entry name" value="THDP-binding"/>
</dbReference>
<keyword evidence="7" id="KW-0670">Pyruvate</keyword>
<evidence type="ECO:0000259" key="6">
    <source>
        <dbReference type="Pfam" id="PF00676"/>
    </source>
</evidence>
<comment type="function">
    <text evidence="4">The branched-chain alpha-keto dehydrogenase complex catalyzes the overall conversion of alpha-keto acids to acyl-CoA and CO(2). It contains multiple copies of three enzymatic components: branched-chain alpha-keto acid decarboxylase (E1), lipoamide acyltransferase (E2) and lipoamide dehydrogenase (E3).</text>
</comment>
<dbReference type="GO" id="GO:0000287">
    <property type="term" value="F:magnesium ion binding"/>
    <property type="evidence" value="ECO:0007669"/>
    <property type="project" value="UniProtKB-ARBA"/>
</dbReference>
<dbReference type="GO" id="GO:0009083">
    <property type="term" value="P:branched-chain amino acid catabolic process"/>
    <property type="evidence" value="ECO:0007669"/>
    <property type="project" value="TreeGrafter"/>
</dbReference>
<dbReference type="OrthoDB" id="9766715at2"/>
<evidence type="ECO:0000256" key="5">
    <source>
        <dbReference type="SAM" id="MobiDB-lite"/>
    </source>
</evidence>
<evidence type="ECO:0000256" key="2">
    <source>
        <dbReference type="ARBA" id="ARBA00023002"/>
    </source>
</evidence>
<keyword evidence="2 4" id="KW-0560">Oxidoreductase</keyword>
<dbReference type="RefSeq" id="WP_158035548.1">
    <property type="nucleotide sequence ID" value="NZ_BAAAZV010000018.1"/>
</dbReference>
<proteinExistence type="inferred from homology"/>
<sequence length="414" mass="44845">MTRPSTAPARPAPDRSPADRPGAASFAAVRPAEAAHTATSAAPFDPAEGVQFLAPDGRLRRNARNEPYAAIVDALDEGTLRALYRDMAVMRRLDAEATALQRQGQLALWVPSVGQEGAQVGAGRATRAQDWVMPSYREHVIGMIRGVDFVDLLRMLRGVTHGGWDWRATHFHLYTLVIGTQALHGTGYAQGVALDGLVGTGDPARDTAVLTCFGDGATSEGDVSEAMVYAESLHVPEVFLCQNNQWAISVPTGVQAARPIADRAAGFGLRAERIDGNDVLAAYAVTRAQLDAARAGEGPGLVEAVTFRMGAHTTSDDPTKYRTRELEQAWAERDPIARYETWLRHDRDVPQTFFDEVAAFAEAEARRVREAVPALPDPDPVSMFAHVYTEPNPVTEAQAAWLADYEAGFEDEEA</sequence>
<gene>
    <name evidence="7" type="ORF">F8O02_01940</name>
</gene>
<evidence type="ECO:0000256" key="4">
    <source>
        <dbReference type="RuleBase" id="RU365014"/>
    </source>
</evidence>
<dbReference type="AlphaFoldDB" id="A0A7C8BPC6"/>
<keyword evidence="8" id="KW-1185">Reference proteome</keyword>
<dbReference type="CDD" id="cd02000">
    <property type="entry name" value="TPP_E1_PDC_ADC_BCADC"/>
    <property type="match status" value="1"/>
</dbReference>
<keyword evidence="3 4" id="KW-0786">Thiamine pyrophosphate</keyword>
<feature type="region of interest" description="Disordered" evidence="5">
    <location>
        <begin position="1"/>
        <end position="32"/>
    </location>
</feature>
<evidence type="ECO:0000313" key="7">
    <source>
        <dbReference type="EMBL" id="KAB1633710.1"/>
    </source>
</evidence>
<evidence type="ECO:0000256" key="3">
    <source>
        <dbReference type="ARBA" id="ARBA00023052"/>
    </source>
</evidence>
<evidence type="ECO:0000256" key="1">
    <source>
        <dbReference type="ARBA" id="ARBA00001964"/>
    </source>
</evidence>
<comment type="catalytic activity">
    <reaction evidence="4">
        <text>N(6)-[(R)-lipoyl]-L-lysyl-[protein] + 3-methyl-2-oxobutanoate + H(+) = N(6)-[(R)-S(8)-2-methylpropanoyldihydrolipoyl]-L-lysyl-[protein] + CO2</text>
        <dbReference type="Rhea" id="RHEA:13457"/>
        <dbReference type="Rhea" id="RHEA-COMP:10474"/>
        <dbReference type="Rhea" id="RHEA-COMP:10497"/>
        <dbReference type="ChEBI" id="CHEBI:11851"/>
        <dbReference type="ChEBI" id="CHEBI:15378"/>
        <dbReference type="ChEBI" id="CHEBI:16526"/>
        <dbReference type="ChEBI" id="CHEBI:83099"/>
        <dbReference type="ChEBI" id="CHEBI:83142"/>
        <dbReference type="EC" id="1.2.4.4"/>
    </reaction>
</comment>
<dbReference type="SUPFAM" id="SSF52518">
    <property type="entry name" value="Thiamin diphosphate-binding fold (THDP-binding)"/>
    <property type="match status" value="1"/>
</dbReference>
<dbReference type="InterPro" id="IPR001017">
    <property type="entry name" value="DH_E1"/>
</dbReference>
<dbReference type="GO" id="GO:0003863">
    <property type="term" value="F:branched-chain 2-oxo acid dehydrogenase activity"/>
    <property type="evidence" value="ECO:0007669"/>
    <property type="project" value="UniProtKB-EC"/>
</dbReference>
<comment type="similarity">
    <text evidence="4">Belongs to the BCKDHA family.</text>
</comment>
<evidence type="ECO:0000313" key="8">
    <source>
        <dbReference type="Proteomes" id="UP000481339"/>
    </source>
</evidence>
<dbReference type="PANTHER" id="PTHR43380">
    <property type="entry name" value="2-OXOISOVALERATE DEHYDROGENASE SUBUNIT ALPHA, MITOCHONDRIAL"/>
    <property type="match status" value="1"/>
</dbReference>
<feature type="domain" description="Dehydrogenase E1 component" evidence="6">
    <location>
        <begin position="85"/>
        <end position="345"/>
    </location>
</feature>
<dbReference type="Proteomes" id="UP000481339">
    <property type="component" value="Unassembled WGS sequence"/>
</dbReference>
<reference evidence="7 8" key="1">
    <citation type="submission" date="2019-09" db="EMBL/GenBank/DDBJ databases">
        <title>Phylogeny of genus Pseudoclavibacter and closely related genus.</title>
        <authorList>
            <person name="Li Y."/>
        </authorList>
    </citation>
    <scope>NUCLEOTIDE SEQUENCE [LARGE SCALE GENOMIC DNA]</scope>
    <source>
        <strain evidence="7 8">JCM 16921</strain>
    </source>
</reference>
<comment type="caution">
    <text evidence="7">The sequence shown here is derived from an EMBL/GenBank/DDBJ whole genome shotgun (WGS) entry which is preliminary data.</text>
</comment>